<proteinExistence type="inferred from homology"/>
<evidence type="ECO:0000256" key="3">
    <source>
        <dbReference type="ARBA" id="ARBA00019596"/>
    </source>
</evidence>
<dbReference type="RefSeq" id="XP_007675367.1">
    <property type="nucleotide sequence ID" value="XM_007677177.1"/>
</dbReference>
<dbReference type="InterPro" id="IPR032302">
    <property type="entry name" value="THOC2_N"/>
</dbReference>
<evidence type="ECO:0000256" key="5">
    <source>
        <dbReference type="SAM" id="MobiDB-lite"/>
    </source>
</evidence>
<dbReference type="Pfam" id="PF11262">
    <property type="entry name" value="Tho2"/>
    <property type="match status" value="1"/>
</dbReference>
<dbReference type="STRING" id="717646.M2LRL8"/>
<evidence type="ECO:0000256" key="2">
    <source>
        <dbReference type="ARBA" id="ARBA00007857"/>
    </source>
</evidence>
<protein>
    <recommendedName>
        <fullName evidence="3">THO complex subunit 2</fullName>
    </recommendedName>
</protein>
<dbReference type="InterPro" id="IPR040007">
    <property type="entry name" value="Tho2"/>
</dbReference>
<evidence type="ECO:0000256" key="1">
    <source>
        <dbReference type="ARBA" id="ARBA00004123"/>
    </source>
</evidence>
<dbReference type="EMBL" id="KB445554">
    <property type="protein sequence ID" value="EMC97097.1"/>
    <property type="molecule type" value="Genomic_DNA"/>
</dbReference>
<dbReference type="Pfam" id="PF11732">
    <property type="entry name" value="Thoc2"/>
    <property type="match status" value="1"/>
</dbReference>
<feature type="compositionally biased region" description="Polar residues" evidence="5">
    <location>
        <begin position="83"/>
        <end position="99"/>
    </location>
</feature>
<dbReference type="GeneID" id="19115192"/>
<organism evidence="9 10">
    <name type="scientific">Baudoinia panamericana (strain UAMH 10762)</name>
    <name type="common">Angels' share fungus</name>
    <name type="synonym">Baudoinia compniacensis (strain UAMH 10762)</name>
    <dbReference type="NCBI Taxonomy" id="717646"/>
    <lineage>
        <taxon>Eukaryota</taxon>
        <taxon>Fungi</taxon>
        <taxon>Dikarya</taxon>
        <taxon>Ascomycota</taxon>
        <taxon>Pezizomycotina</taxon>
        <taxon>Dothideomycetes</taxon>
        <taxon>Dothideomycetidae</taxon>
        <taxon>Mycosphaerellales</taxon>
        <taxon>Teratosphaeriaceae</taxon>
        <taxon>Baudoinia</taxon>
    </lineage>
</organism>
<feature type="region of interest" description="Disordered" evidence="5">
    <location>
        <begin position="1561"/>
        <end position="1619"/>
    </location>
</feature>
<comment type="similarity">
    <text evidence="2">Belongs to the THOC2 family.</text>
</comment>
<dbReference type="KEGG" id="bcom:BAUCODRAFT_52771"/>
<dbReference type="InterPro" id="IPR021726">
    <property type="entry name" value="THO_THOC2_N"/>
</dbReference>
<dbReference type="Proteomes" id="UP000011761">
    <property type="component" value="Unassembled WGS sequence"/>
</dbReference>
<dbReference type="OMA" id="NQKLWLM"/>
<dbReference type="InterPro" id="IPR021418">
    <property type="entry name" value="THO_THOC2_C"/>
</dbReference>
<name>M2LRL8_BAUPA</name>
<dbReference type="HOGENOM" id="CLU_000511_1_1_1"/>
<dbReference type="GO" id="GO:0006406">
    <property type="term" value="P:mRNA export from nucleus"/>
    <property type="evidence" value="ECO:0007669"/>
    <property type="project" value="InterPro"/>
</dbReference>
<dbReference type="OrthoDB" id="29024at2759"/>
<evidence type="ECO:0000259" key="7">
    <source>
        <dbReference type="Pfam" id="PF11732"/>
    </source>
</evidence>
<reference evidence="9 10" key="1">
    <citation type="journal article" date="2012" name="PLoS Pathog.">
        <title>Diverse lifestyles and strategies of plant pathogenesis encoded in the genomes of eighteen Dothideomycetes fungi.</title>
        <authorList>
            <person name="Ohm R.A."/>
            <person name="Feau N."/>
            <person name="Henrissat B."/>
            <person name="Schoch C.L."/>
            <person name="Horwitz B.A."/>
            <person name="Barry K.W."/>
            <person name="Condon B.J."/>
            <person name="Copeland A.C."/>
            <person name="Dhillon B."/>
            <person name="Glaser F."/>
            <person name="Hesse C.N."/>
            <person name="Kosti I."/>
            <person name="LaButti K."/>
            <person name="Lindquist E.A."/>
            <person name="Lucas S."/>
            <person name="Salamov A.A."/>
            <person name="Bradshaw R.E."/>
            <person name="Ciuffetti L."/>
            <person name="Hamelin R.C."/>
            <person name="Kema G.H.J."/>
            <person name="Lawrence C."/>
            <person name="Scott J.A."/>
            <person name="Spatafora J.W."/>
            <person name="Turgeon B.G."/>
            <person name="de Wit P.J.G.M."/>
            <person name="Zhong S."/>
            <person name="Goodwin S.B."/>
            <person name="Grigoriev I.V."/>
        </authorList>
    </citation>
    <scope>NUCLEOTIDE SEQUENCE [LARGE SCALE GENOMIC DNA]</scope>
    <source>
        <strain evidence="9 10">UAMH 10762</strain>
    </source>
</reference>
<feature type="compositionally biased region" description="Basic and acidic residues" evidence="5">
    <location>
        <begin position="13"/>
        <end position="30"/>
    </location>
</feature>
<feature type="region of interest" description="Disordered" evidence="5">
    <location>
        <begin position="1"/>
        <end position="105"/>
    </location>
</feature>
<dbReference type="Pfam" id="PF16134">
    <property type="entry name" value="THOC2_N"/>
    <property type="match status" value="1"/>
</dbReference>
<feature type="non-terminal residue" evidence="9">
    <location>
        <position position="1619"/>
    </location>
</feature>
<feature type="region of interest" description="Disordered" evidence="5">
    <location>
        <begin position="523"/>
        <end position="558"/>
    </location>
</feature>
<evidence type="ECO:0000313" key="10">
    <source>
        <dbReference type="Proteomes" id="UP000011761"/>
    </source>
</evidence>
<dbReference type="GO" id="GO:0000445">
    <property type="term" value="C:THO complex part of transcription export complex"/>
    <property type="evidence" value="ECO:0007669"/>
    <property type="project" value="TreeGrafter"/>
</dbReference>
<keyword evidence="4" id="KW-0539">Nucleus</keyword>
<dbReference type="GO" id="GO:0006397">
    <property type="term" value="P:mRNA processing"/>
    <property type="evidence" value="ECO:0007669"/>
    <property type="project" value="InterPro"/>
</dbReference>
<evidence type="ECO:0000259" key="6">
    <source>
        <dbReference type="Pfam" id="PF11262"/>
    </source>
</evidence>
<comment type="subcellular location">
    <subcellularLocation>
        <location evidence="1">Nucleus</location>
    </subcellularLocation>
</comment>
<dbReference type="GO" id="GO:0003729">
    <property type="term" value="F:mRNA binding"/>
    <property type="evidence" value="ECO:0007669"/>
    <property type="project" value="TreeGrafter"/>
</dbReference>
<dbReference type="PANTHER" id="PTHR21597">
    <property type="entry name" value="THO2 PROTEIN"/>
    <property type="match status" value="1"/>
</dbReference>
<keyword evidence="10" id="KW-1185">Reference proteome</keyword>
<evidence type="ECO:0000313" key="9">
    <source>
        <dbReference type="EMBL" id="EMC97097.1"/>
    </source>
</evidence>
<feature type="domain" description="THO complex subunitTHOC2 C-terminal" evidence="6">
    <location>
        <begin position="1228"/>
        <end position="1537"/>
    </location>
</feature>
<gene>
    <name evidence="9" type="ORF">BAUCODRAFT_52771</name>
</gene>
<feature type="region of interest" description="Disordered" evidence="5">
    <location>
        <begin position="574"/>
        <end position="602"/>
    </location>
</feature>
<accession>M2LRL8</accession>
<evidence type="ECO:0000256" key="4">
    <source>
        <dbReference type="ARBA" id="ARBA00023242"/>
    </source>
</evidence>
<evidence type="ECO:0000259" key="8">
    <source>
        <dbReference type="Pfam" id="PF16134"/>
    </source>
</evidence>
<sequence>MAPGSANKRKRLDRQFTHEDGGRPSPHRPENLSMAQRMEHGGGPRRGGGGGRRQSRQSNPADGVNAVPVVPRNALSPPAPSRTPLQVATPSAEISRNSTPLPPTAVSALPPAEEMPMEPPAPYAYDVITDAMIPVWQENGKQSVLDTLKDADELGLNTVLQELVRSGLDGRLEAVEVGREIQQVISELQSDDLDAQTSFLNTISLLDEADTQNPALLAMLVTTEIDAELVRQNLDVPLLTTLSLVRQSFNQIRARKTTNLLYRQANFNLLREETEGYAKLLTEYFNVAEESNKTTNPAIAEDAFQRIMALVGAFDLDVGRVLDITLDISANLLVKAYPFFIKFYRCSSWWPDGGNLDSVRWEDDGFNTFPAWALPGSGRVGPSDNEKSELVSSIQSRDKRFWEQVREKGIQAFYELGARRIVDFDSVVEQLSIDAQPELDSRGKEITEDRRKRANENRKYMRETGVLPAPGNSDAAQLLGFKLRFYASPARDPDDVMPDNLIHFAALLIKTGFVSLRDLYPHLHPPDEKMEDERARLEEEKTEKEARAKPGGGPNALAMASALTDDTLPVARGLRSEKDRSGGATPKPAQKEDATADPLQSPPNQKIGLLKALLALGAIPEALYILGRFPWLLDVDTTLPPYLHRIVRHMLLKVSDTVRPLATRPGVGEGRQQLNDTAAKSDGPQTFVPRAPKLPTKWLGLEEVSERDGSRYRYYYTQWADNLPLCQTLDDVFLLCDSLVAFLGVKIGQDTAILGTLVRLARNDLAEDGSESNRARWLELMKRLLVPALSLSKHNQSLSDEIYQLLMLYPITARYEIYAEWFTGKTSRLADIKVAFDHNKAEVKDVLRRVSNENVKSQSRALGKVSYSSPGVLIMFMINQLETYSNMIPAMVECTKYFSKLAFDVLIWCLINSLSGQGRDRMQADGMLTSPWLQALSQFVASLFHRYSNINPSPVLQYLASELRAGNSTDLEMFEQVLGEMAGIRADVEFNDNQVYNMAGGENLRAYVMQQLGDTRHARKAQARRLIKALAEPGLIGQTLIAIAQEKQMYPHHEASKFMPLKVLGNNLDKIQQVFTQYLEVLRTNLKPEEFETAVPDVVSLVGDFKLAPGIAFTICRSVIAHRMAAEDSRKLEASRKNRASHGKAQVNGEVEMQDADAQPASGAEQAAEEKPAINGEFHEHAVTEAEAQIAAKPMPNGVHDQQSSPWHPVLQPLIDRLPTVTGNLADRVSIPFFVTFWTLSQSDIFTNFTDVYKFEIKRLDDEIKVISRDRGDRSTAATSERSRKVKALTEVHSHLNAEVKNQLSDYMKLSGRLSRQEKAHWFARSRNRPELEQRHTALLQECFIPRALMSSLDAHYSYMMLRMLHDKSAPGFSTLILIDRLMQKQELAAIISQCTGQEAQHFGRFLNEMLKMLAEWHASRSAYEQHALGNRKVAGFVTGPMDYGASPDTWTFMDYELYRRQLTNWHTALCNALQLCFESREYMHIRNGIHVLKAVVGVFPALTFQGKALIAAAEKISKEDSRQDLKLMALSLLGPLKTREKAWVMPQAFRLAVASKEGESASRAASVKPETPMPEDATPKLNAAAPEFKPSAQALTTNGVVKKESLAGVEDGEVEEEK</sequence>
<dbReference type="PANTHER" id="PTHR21597:SF0">
    <property type="entry name" value="THO COMPLEX SUBUNIT 2"/>
    <property type="match status" value="1"/>
</dbReference>
<feature type="region of interest" description="Disordered" evidence="5">
    <location>
        <begin position="663"/>
        <end position="686"/>
    </location>
</feature>
<dbReference type="eggNOG" id="KOG1874">
    <property type="taxonomic scope" value="Eukaryota"/>
</dbReference>
<feature type="compositionally biased region" description="Basic and acidic residues" evidence="5">
    <location>
        <begin position="523"/>
        <end position="548"/>
    </location>
</feature>
<feature type="region of interest" description="Disordered" evidence="5">
    <location>
        <begin position="1131"/>
        <end position="1170"/>
    </location>
</feature>
<feature type="domain" description="THO complex subunit 2 N-terminal" evidence="8">
    <location>
        <begin position="128"/>
        <end position="860"/>
    </location>
</feature>
<feature type="domain" description="THO complex subunitTHOC2 N-terminal" evidence="7">
    <location>
        <begin position="862"/>
        <end position="937"/>
    </location>
</feature>